<sequence length="223" mass="25591">HGHQQRGHRGGHGHQQRGHRGGHGHQQRGHRGGHGHQQRGHRGGHGHQQRGHRGGHGHQQRGHRGGQRATVQVPGQREGNISMCAAISEDGVVGRRQTCQGEGVTYVIVWDNVSFHHAEVVQAWFQARPRFMTLYLPPYSPFLNPIEELFSAWRWKVYDRQPLERATLLQAMDYACEDINVDQCQAWIRHAKRFFPRCLNNEDIHCDVDENLWPNAQDRLDPN</sequence>
<protein>
    <submittedName>
        <fullName evidence="1">Uncharacterized protein</fullName>
    </submittedName>
</protein>
<keyword evidence="2" id="KW-1185">Reference proteome</keyword>
<name>A0ACC2GZA2_DALPE</name>
<reference evidence="1" key="1">
    <citation type="submission" date="2021-05" db="EMBL/GenBank/DDBJ databases">
        <authorList>
            <person name="Pan Q."/>
            <person name="Jouanno E."/>
            <person name="Zahm M."/>
            <person name="Klopp C."/>
            <person name="Cabau C."/>
            <person name="Louis A."/>
            <person name="Berthelot C."/>
            <person name="Parey E."/>
            <person name="Roest Crollius H."/>
            <person name="Montfort J."/>
            <person name="Robinson-Rechavi M."/>
            <person name="Bouchez O."/>
            <person name="Lampietro C."/>
            <person name="Lopez Roques C."/>
            <person name="Donnadieu C."/>
            <person name="Postlethwait J."/>
            <person name="Bobe J."/>
            <person name="Dillon D."/>
            <person name="Chandos A."/>
            <person name="von Hippel F."/>
            <person name="Guiguen Y."/>
        </authorList>
    </citation>
    <scope>NUCLEOTIDE SEQUENCE</scope>
    <source>
        <strain evidence="1">YG-Jan2019</strain>
    </source>
</reference>
<evidence type="ECO:0000313" key="1">
    <source>
        <dbReference type="EMBL" id="KAJ8008780.1"/>
    </source>
</evidence>
<accession>A0ACC2GZA2</accession>
<evidence type="ECO:0000313" key="2">
    <source>
        <dbReference type="Proteomes" id="UP001157502"/>
    </source>
</evidence>
<gene>
    <name evidence="1" type="ORF">DPEC_G00081970</name>
</gene>
<feature type="non-terminal residue" evidence="1">
    <location>
        <position position="1"/>
    </location>
</feature>
<dbReference type="EMBL" id="CM055734">
    <property type="protein sequence ID" value="KAJ8008780.1"/>
    <property type="molecule type" value="Genomic_DNA"/>
</dbReference>
<comment type="caution">
    <text evidence="1">The sequence shown here is derived from an EMBL/GenBank/DDBJ whole genome shotgun (WGS) entry which is preliminary data.</text>
</comment>
<proteinExistence type="predicted"/>
<dbReference type="Proteomes" id="UP001157502">
    <property type="component" value="Chromosome 7"/>
</dbReference>
<organism evidence="1 2">
    <name type="scientific">Dallia pectoralis</name>
    <name type="common">Alaska blackfish</name>
    <dbReference type="NCBI Taxonomy" id="75939"/>
    <lineage>
        <taxon>Eukaryota</taxon>
        <taxon>Metazoa</taxon>
        <taxon>Chordata</taxon>
        <taxon>Craniata</taxon>
        <taxon>Vertebrata</taxon>
        <taxon>Euteleostomi</taxon>
        <taxon>Actinopterygii</taxon>
        <taxon>Neopterygii</taxon>
        <taxon>Teleostei</taxon>
        <taxon>Protacanthopterygii</taxon>
        <taxon>Esociformes</taxon>
        <taxon>Umbridae</taxon>
        <taxon>Dallia</taxon>
    </lineage>
</organism>